<dbReference type="RefSeq" id="WP_069834710.1">
    <property type="nucleotide sequence ID" value="NZ_MDGQ01000004.1"/>
</dbReference>
<evidence type="ECO:0000313" key="2">
    <source>
        <dbReference type="EMBL" id="OEK05792.1"/>
    </source>
</evidence>
<evidence type="ECO:0000256" key="1">
    <source>
        <dbReference type="SAM" id="Phobius"/>
    </source>
</evidence>
<keyword evidence="1" id="KW-1133">Transmembrane helix</keyword>
<feature type="transmembrane region" description="Helical" evidence="1">
    <location>
        <begin position="12"/>
        <end position="29"/>
    </location>
</feature>
<dbReference type="OrthoDB" id="838278at2"/>
<reference evidence="2 3" key="1">
    <citation type="submission" date="2016-08" db="EMBL/GenBank/DDBJ databases">
        <title>Draft genome of Fabibacter sp. strain SK-8.</title>
        <authorList>
            <person name="Wong S.-K."/>
            <person name="Hamasaki K."/>
            <person name="Yoshizawa S."/>
        </authorList>
    </citation>
    <scope>NUCLEOTIDE SEQUENCE [LARGE SCALE GENOMIC DNA]</scope>
    <source>
        <strain evidence="2 3">SK-8</strain>
    </source>
</reference>
<gene>
    <name evidence="2" type="ORF">BFP71_06645</name>
</gene>
<protein>
    <submittedName>
        <fullName evidence="2">Uncharacterized protein</fullName>
    </submittedName>
</protein>
<proteinExistence type="predicted"/>
<dbReference type="Proteomes" id="UP000095552">
    <property type="component" value="Unassembled WGS sequence"/>
</dbReference>
<evidence type="ECO:0000313" key="3">
    <source>
        <dbReference type="Proteomes" id="UP000095552"/>
    </source>
</evidence>
<accession>A0A1E5T343</accession>
<sequence length="130" mass="15181">MSKKNVKREKLYLIVIVLFLIGYPTWKYFLKTQKKDYTVGEITGYFTPVRLGTSAVFLYSVNGIEYEGTLSLKSFELKPEVGMMYIVEYAERNDGKYGEIRPDLRLREKVNEIPKSGWDELPANLKFYSN</sequence>
<dbReference type="AlphaFoldDB" id="A0A1E5T343"/>
<keyword evidence="1" id="KW-0472">Membrane</keyword>
<comment type="caution">
    <text evidence="2">The sequence shown here is derived from an EMBL/GenBank/DDBJ whole genome shotgun (WGS) entry which is preliminary data.</text>
</comment>
<keyword evidence="3" id="KW-1185">Reference proteome</keyword>
<keyword evidence="1" id="KW-0812">Transmembrane</keyword>
<organism evidence="2 3">
    <name type="scientific">Roseivirga misakiensis</name>
    <dbReference type="NCBI Taxonomy" id="1563681"/>
    <lineage>
        <taxon>Bacteria</taxon>
        <taxon>Pseudomonadati</taxon>
        <taxon>Bacteroidota</taxon>
        <taxon>Cytophagia</taxon>
        <taxon>Cytophagales</taxon>
        <taxon>Roseivirgaceae</taxon>
        <taxon>Roseivirga</taxon>
    </lineage>
</organism>
<name>A0A1E5T343_9BACT</name>
<dbReference type="EMBL" id="MDGQ01000004">
    <property type="protein sequence ID" value="OEK05792.1"/>
    <property type="molecule type" value="Genomic_DNA"/>
</dbReference>